<evidence type="ECO:0000313" key="3">
    <source>
        <dbReference type="Proteomes" id="UP000649617"/>
    </source>
</evidence>
<keyword evidence="3" id="KW-1185">Reference proteome</keyword>
<dbReference type="OrthoDB" id="288590at2759"/>
<dbReference type="EMBL" id="CAJNIZ010000003">
    <property type="protein sequence ID" value="CAE7150870.1"/>
    <property type="molecule type" value="Genomic_DNA"/>
</dbReference>
<name>A0A812IPE9_SYMPI</name>
<dbReference type="Pfam" id="PF03171">
    <property type="entry name" value="2OG-FeII_Oxy"/>
    <property type="match status" value="1"/>
</dbReference>
<dbReference type="SUPFAM" id="SSF81383">
    <property type="entry name" value="F-box domain"/>
    <property type="match status" value="1"/>
</dbReference>
<dbReference type="InterPro" id="IPR027443">
    <property type="entry name" value="IPNS-like_sf"/>
</dbReference>
<dbReference type="PANTHER" id="PTHR47990">
    <property type="entry name" value="2-OXOGLUTARATE (2OG) AND FE(II)-DEPENDENT OXYGENASE SUPERFAMILY PROTEIN-RELATED"/>
    <property type="match status" value="1"/>
</dbReference>
<dbReference type="InterPro" id="IPR044861">
    <property type="entry name" value="IPNS-like_FE2OG_OXY"/>
</dbReference>
<feature type="domain" description="Isopenicillin N synthase-like Fe(2+) 2OG dioxygenase" evidence="1">
    <location>
        <begin position="205"/>
        <end position="278"/>
    </location>
</feature>
<comment type="caution">
    <text evidence="2">The sequence shown here is derived from an EMBL/GenBank/DDBJ whole genome shotgun (WGS) entry which is preliminary data.</text>
</comment>
<organism evidence="2 3">
    <name type="scientific">Symbiodinium pilosum</name>
    <name type="common">Dinoflagellate</name>
    <dbReference type="NCBI Taxonomy" id="2952"/>
    <lineage>
        <taxon>Eukaryota</taxon>
        <taxon>Sar</taxon>
        <taxon>Alveolata</taxon>
        <taxon>Dinophyceae</taxon>
        <taxon>Suessiales</taxon>
        <taxon>Symbiodiniaceae</taxon>
        <taxon>Symbiodinium</taxon>
    </lineage>
</organism>
<accession>A0A812IPE9</accession>
<proteinExistence type="predicted"/>
<protein>
    <submittedName>
        <fullName evidence="2">ACO protein</fullName>
    </submittedName>
</protein>
<evidence type="ECO:0000259" key="1">
    <source>
        <dbReference type="Pfam" id="PF03171"/>
    </source>
</evidence>
<dbReference type="Proteomes" id="UP000649617">
    <property type="component" value="Unassembled WGS sequence"/>
</dbReference>
<dbReference type="Gene3D" id="2.60.120.330">
    <property type="entry name" value="B-lactam Antibiotic, Isopenicillin N Synthase, Chain"/>
    <property type="match status" value="1"/>
</dbReference>
<evidence type="ECO:0000313" key="2">
    <source>
        <dbReference type="EMBL" id="CAE7150870.1"/>
    </source>
</evidence>
<gene>
    <name evidence="2" type="primary">ACO</name>
    <name evidence="2" type="ORF">SPIL2461_LOCUS188</name>
</gene>
<dbReference type="AlphaFoldDB" id="A0A812IPE9"/>
<dbReference type="SUPFAM" id="SSF51197">
    <property type="entry name" value="Clavaminate synthase-like"/>
    <property type="match status" value="1"/>
</dbReference>
<dbReference type="InterPro" id="IPR050231">
    <property type="entry name" value="Iron_ascorbate_oxido_reductase"/>
</dbReference>
<sequence>MVEALGAEDVEMGFLRPGRYIDRDAPKRISALGKFGCAAALYFSLGLAAAFQEGRAIILESEKGAKPWERHFLTAISDATSFQIAAEYYMKLDPDAKQEFFHLACGQKPEYAELPGKECVHISQTTVNTQKECAATAAFRGFNRLARGYLWISPDWLDLFTFQLVNTNGKLDCIYKDKLKPLIDSANAGHVLSIFSYSGEGACVDHVDRGLLTLVTNHDGALQVLLRGKWVDVPRTNGLVAFAGKTLELLTHGKYPAVVHRIAPGRGSGRVSLAFKLRSPPETKLVLHGEHDESAAMTTVGDFFDMHVDKPGLSINRPSPSRPRQAERIAAKNGYHAQLACHSQVRSQVIPPDLRVVPLPVLHLCDLKAFMTCRAISREWHGHCNSSELCWVRFCFQRGFPWLQKQVDWPAHFRAWQQRMQNWKSQKKIEAVALPVPFGLITNLRPLTSACQSLRFSAAVEKWSLSGLSEVCFYRPEEGKRTTELECIGIWDGVLLRRCNSRGKQDAEAEFGQHSGTRWDPFVGELNLDDHILVYVRLRGD</sequence>
<reference evidence="2" key="1">
    <citation type="submission" date="2021-02" db="EMBL/GenBank/DDBJ databases">
        <authorList>
            <person name="Dougan E. K."/>
            <person name="Rhodes N."/>
            <person name="Thang M."/>
            <person name="Chan C."/>
        </authorList>
    </citation>
    <scope>NUCLEOTIDE SEQUENCE</scope>
</reference>
<dbReference type="InterPro" id="IPR036047">
    <property type="entry name" value="F-box-like_dom_sf"/>
</dbReference>